<dbReference type="AlphaFoldDB" id="A0A9Q1JA00"/>
<proteinExistence type="predicted"/>
<feature type="domain" description="Hermes trasposase DNA-binding" evidence="1">
    <location>
        <begin position="4"/>
        <end position="46"/>
    </location>
</feature>
<evidence type="ECO:0000259" key="1">
    <source>
        <dbReference type="Pfam" id="PF10683"/>
    </source>
</evidence>
<reference evidence="2" key="1">
    <citation type="journal article" date="2023" name="Science">
        <title>Genome structures resolve the early diversification of teleost fishes.</title>
        <authorList>
            <person name="Parey E."/>
            <person name="Louis A."/>
            <person name="Montfort J."/>
            <person name="Bouchez O."/>
            <person name="Roques C."/>
            <person name="Iampietro C."/>
            <person name="Lluch J."/>
            <person name="Castinel A."/>
            <person name="Donnadieu C."/>
            <person name="Desvignes T."/>
            <person name="Floi Bucao C."/>
            <person name="Jouanno E."/>
            <person name="Wen M."/>
            <person name="Mejri S."/>
            <person name="Dirks R."/>
            <person name="Jansen H."/>
            <person name="Henkel C."/>
            <person name="Chen W.J."/>
            <person name="Zahm M."/>
            <person name="Cabau C."/>
            <person name="Klopp C."/>
            <person name="Thompson A.W."/>
            <person name="Robinson-Rechavi M."/>
            <person name="Braasch I."/>
            <person name="Lecointre G."/>
            <person name="Bobe J."/>
            <person name="Postlethwait J.H."/>
            <person name="Berthelot C."/>
            <person name="Roest Crollius H."/>
            <person name="Guiguen Y."/>
        </authorList>
    </citation>
    <scope>NUCLEOTIDE SEQUENCE</scope>
    <source>
        <strain evidence="2">WJC10195</strain>
    </source>
</reference>
<gene>
    <name evidence="2" type="ORF">SKAU_G00053270</name>
</gene>
<dbReference type="InterPro" id="IPR018473">
    <property type="entry name" value="Hermes_transposase_DNA-db"/>
</dbReference>
<evidence type="ECO:0000313" key="2">
    <source>
        <dbReference type="EMBL" id="KAJ8374747.1"/>
    </source>
</evidence>
<evidence type="ECO:0000313" key="3">
    <source>
        <dbReference type="Proteomes" id="UP001152622"/>
    </source>
</evidence>
<dbReference type="Gene3D" id="1.10.10.1070">
    <property type="entry name" value="Zinc finger, BED domain-containing"/>
    <property type="match status" value="1"/>
</dbReference>
<protein>
    <recommendedName>
        <fullName evidence="1">Hermes trasposase DNA-binding domain-containing protein</fullName>
    </recommendedName>
</protein>
<dbReference type="Proteomes" id="UP001152622">
    <property type="component" value="Chromosome 2"/>
</dbReference>
<sequence>MCSQDLRPFAMVEGQGFINVAQELLDIGSKYGGSILAEDVLPCARTVSRHVEGEYDKVKSDVVEELKQAKWLCAGALHNCLVTPTYTMSTNVTNGNVMFCKKKSLIITVPLPEIADRFTSQSNPGQGFLGAQDQRYAIKSHDNRAIKTGLIKAGSCTSANRAGAQLYLGVCARVKRLCRARLRFIRSFRNSSGEFRGELRGEFRGDIPGEPLGDAPVDLGFSLMGWFPVGESCFSKSSRTFSLMASRVSGSRPLNADLICPALCHTGLLKVSGESFPASLGETLP</sequence>
<accession>A0A9Q1JA00</accession>
<dbReference type="Pfam" id="PF10683">
    <property type="entry name" value="DBD_Tnp_Hermes"/>
    <property type="match status" value="1"/>
</dbReference>
<dbReference type="OrthoDB" id="10051975at2759"/>
<keyword evidence="3" id="KW-1185">Reference proteome</keyword>
<dbReference type="EMBL" id="JAINUF010000002">
    <property type="protein sequence ID" value="KAJ8374747.1"/>
    <property type="molecule type" value="Genomic_DNA"/>
</dbReference>
<organism evidence="2 3">
    <name type="scientific">Synaphobranchus kaupii</name>
    <name type="common">Kaup's arrowtooth eel</name>
    <dbReference type="NCBI Taxonomy" id="118154"/>
    <lineage>
        <taxon>Eukaryota</taxon>
        <taxon>Metazoa</taxon>
        <taxon>Chordata</taxon>
        <taxon>Craniata</taxon>
        <taxon>Vertebrata</taxon>
        <taxon>Euteleostomi</taxon>
        <taxon>Actinopterygii</taxon>
        <taxon>Neopterygii</taxon>
        <taxon>Teleostei</taxon>
        <taxon>Anguilliformes</taxon>
        <taxon>Synaphobranchidae</taxon>
        <taxon>Synaphobranchus</taxon>
    </lineage>
</organism>
<dbReference type="SUPFAM" id="SSF140996">
    <property type="entry name" value="Hermes dimerisation domain"/>
    <property type="match status" value="1"/>
</dbReference>
<name>A0A9Q1JA00_SYNKA</name>
<comment type="caution">
    <text evidence="2">The sequence shown here is derived from an EMBL/GenBank/DDBJ whole genome shotgun (WGS) entry which is preliminary data.</text>
</comment>